<feature type="compositionally biased region" description="Basic residues" evidence="1">
    <location>
        <begin position="307"/>
        <end position="317"/>
    </location>
</feature>
<feature type="region of interest" description="Disordered" evidence="1">
    <location>
        <begin position="231"/>
        <end position="392"/>
    </location>
</feature>
<feature type="region of interest" description="Disordered" evidence="1">
    <location>
        <begin position="1"/>
        <end position="32"/>
    </location>
</feature>
<feature type="compositionally biased region" description="Low complexity" evidence="1">
    <location>
        <begin position="357"/>
        <end position="367"/>
    </location>
</feature>
<reference evidence="3" key="2">
    <citation type="submission" date="2023-06" db="EMBL/GenBank/DDBJ databases">
        <authorList>
            <consortium name="Lawrence Berkeley National Laboratory"/>
            <person name="Haridas S."/>
            <person name="Hensen N."/>
            <person name="Bonometti L."/>
            <person name="Westerberg I."/>
            <person name="Brannstrom I.O."/>
            <person name="Guillou S."/>
            <person name="Cros-Aarteil S."/>
            <person name="Calhoun S."/>
            <person name="Kuo A."/>
            <person name="Mondo S."/>
            <person name="Pangilinan J."/>
            <person name="Riley R."/>
            <person name="Labutti K."/>
            <person name="Andreopoulos B."/>
            <person name="Lipzen A."/>
            <person name="Chen C."/>
            <person name="Yanf M."/>
            <person name="Daum C."/>
            <person name="Ng V."/>
            <person name="Clum A."/>
            <person name="Steindorff A."/>
            <person name="Ohm R."/>
            <person name="Martin F."/>
            <person name="Silar P."/>
            <person name="Natvig D."/>
            <person name="Lalanne C."/>
            <person name="Gautier V."/>
            <person name="Ament-Velasquez S.L."/>
            <person name="Kruys A."/>
            <person name="Hutchinson M.I."/>
            <person name="Powell A.J."/>
            <person name="Barry K."/>
            <person name="Miller A.N."/>
            <person name="Grigoriev I.V."/>
            <person name="Debuchy R."/>
            <person name="Gladieux P."/>
            <person name="Thoren M.H."/>
            <person name="Johannesson H."/>
        </authorList>
    </citation>
    <scope>NUCLEOTIDE SEQUENCE</scope>
    <source>
        <strain evidence="3">SMH4131-1</strain>
    </source>
</reference>
<organism evidence="3 4">
    <name type="scientific">Cercophora scortea</name>
    <dbReference type="NCBI Taxonomy" id="314031"/>
    <lineage>
        <taxon>Eukaryota</taxon>
        <taxon>Fungi</taxon>
        <taxon>Dikarya</taxon>
        <taxon>Ascomycota</taxon>
        <taxon>Pezizomycotina</taxon>
        <taxon>Sordariomycetes</taxon>
        <taxon>Sordariomycetidae</taxon>
        <taxon>Sordariales</taxon>
        <taxon>Lasiosphaeriaceae</taxon>
        <taxon>Cercophora</taxon>
    </lineage>
</organism>
<evidence type="ECO:0000256" key="1">
    <source>
        <dbReference type="SAM" id="MobiDB-lite"/>
    </source>
</evidence>
<feature type="compositionally biased region" description="Polar residues" evidence="1">
    <location>
        <begin position="17"/>
        <end position="32"/>
    </location>
</feature>
<dbReference type="InterPro" id="IPR047204">
    <property type="entry name" value="RMP1_RBD"/>
</dbReference>
<reference evidence="3" key="1">
    <citation type="journal article" date="2023" name="Mol. Phylogenet. Evol.">
        <title>Genome-scale phylogeny and comparative genomics of the fungal order Sordariales.</title>
        <authorList>
            <person name="Hensen N."/>
            <person name="Bonometti L."/>
            <person name="Westerberg I."/>
            <person name="Brannstrom I.O."/>
            <person name="Guillou S."/>
            <person name="Cros-Aarteil S."/>
            <person name="Calhoun S."/>
            <person name="Haridas S."/>
            <person name="Kuo A."/>
            <person name="Mondo S."/>
            <person name="Pangilinan J."/>
            <person name="Riley R."/>
            <person name="LaButti K."/>
            <person name="Andreopoulos B."/>
            <person name="Lipzen A."/>
            <person name="Chen C."/>
            <person name="Yan M."/>
            <person name="Daum C."/>
            <person name="Ng V."/>
            <person name="Clum A."/>
            <person name="Steindorff A."/>
            <person name="Ohm R.A."/>
            <person name="Martin F."/>
            <person name="Silar P."/>
            <person name="Natvig D.O."/>
            <person name="Lalanne C."/>
            <person name="Gautier V."/>
            <person name="Ament-Velasquez S.L."/>
            <person name="Kruys A."/>
            <person name="Hutchinson M.I."/>
            <person name="Powell A.J."/>
            <person name="Barry K."/>
            <person name="Miller A.N."/>
            <person name="Grigoriev I.V."/>
            <person name="Debuchy R."/>
            <person name="Gladieux P."/>
            <person name="Hiltunen Thoren M."/>
            <person name="Johannesson H."/>
        </authorList>
    </citation>
    <scope>NUCLEOTIDE SEQUENCE</scope>
    <source>
        <strain evidence="3">SMH4131-1</strain>
    </source>
</reference>
<dbReference type="EMBL" id="JAUEPO010000002">
    <property type="protein sequence ID" value="KAK3333878.1"/>
    <property type="molecule type" value="Genomic_DNA"/>
</dbReference>
<dbReference type="InterPro" id="IPR047205">
    <property type="entry name" value="RMP1"/>
</dbReference>
<protein>
    <recommendedName>
        <fullName evidence="2">RNase MRP protein 1 RNA binding domain-containing protein</fullName>
    </recommendedName>
</protein>
<dbReference type="GO" id="GO:0042134">
    <property type="term" value="F:rRNA primary transcript binding"/>
    <property type="evidence" value="ECO:0007669"/>
    <property type="project" value="InterPro"/>
</dbReference>
<sequence length="392" mass="42080">MAPRTETPLFLPKGASAGTTAAVSKPSPQGTKTPKAAMAMVITAPLLEQALGTLLPALELLERFHHRNKNQHRLSKWWAHADMLRRHLRKLAHILDAMETSSSTAGKSKTKKKWTKAEHEALAARAAFLRRRVVPNAYDGFARLVADRQFAHLGLMLMGVLAQVDGALAPFAEVETVGEDGAEEEGHQVSSLGAPGLADGGEKDRSSNLKGGVALPHHDFGVAVSRKVVSKAAGSGSRAGSDDIQRRKPSSSSSSKPLRKSAQHPSPPSPDPATTTTATTAAAPEKAPLPSIKPAEDNDDNQTSSTRKPKKESRPRKRPAEVQNPEDEEEGGEARDEFDDIFSSLPKKTKTKKKKTTAVTDTDSVAKSAKKKKTSKKKGGGDEFDDIFNSLF</sequence>
<feature type="domain" description="RNase MRP protein 1 RNA binding" evidence="2">
    <location>
        <begin position="60"/>
        <end position="163"/>
    </location>
</feature>
<feature type="region of interest" description="Disordered" evidence="1">
    <location>
        <begin position="178"/>
        <end position="215"/>
    </location>
</feature>
<dbReference type="GO" id="GO:0000466">
    <property type="term" value="P:maturation of 5.8S rRNA from tricistronic rRNA transcript (SSU-rRNA, 5.8S rRNA, LSU-rRNA)"/>
    <property type="evidence" value="ECO:0007669"/>
    <property type="project" value="TreeGrafter"/>
</dbReference>
<feature type="compositionally biased region" description="Basic residues" evidence="1">
    <location>
        <begin position="368"/>
        <end position="378"/>
    </location>
</feature>
<gene>
    <name evidence="3" type="ORF">B0T19DRAFT_139841</name>
</gene>
<feature type="compositionally biased region" description="Basic residues" evidence="1">
    <location>
        <begin position="347"/>
        <end position="356"/>
    </location>
</feature>
<accession>A0AAE0IYY2</accession>
<dbReference type="PANTHER" id="PTHR37792:SF1">
    <property type="entry name" value="RIBONUCLEASE MRP PROTEIN SUBUNIT RMP1"/>
    <property type="match status" value="1"/>
</dbReference>
<feature type="compositionally biased region" description="Acidic residues" evidence="1">
    <location>
        <begin position="324"/>
        <end position="340"/>
    </location>
</feature>
<dbReference type="Pfam" id="PF20945">
    <property type="entry name" value="RMP1"/>
    <property type="match status" value="1"/>
</dbReference>
<dbReference type="GO" id="GO:0000294">
    <property type="term" value="P:nuclear-transcribed mRNA catabolic process, RNase MRP-dependent"/>
    <property type="evidence" value="ECO:0007669"/>
    <property type="project" value="TreeGrafter"/>
</dbReference>
<name>A0AAE0IYY2_9PEZI</name>
<feature type="compositionally biased region" description="Low complexity" evidence="1">
    <location>
        <begin position="272"/>
        <end position="290"/>
    </location>
</feature>
<evidence type="ECO:0000313" key="3">
    <source>
        <dbReference type="EMBL" id="KAK3333878.1"/>
    </source>
</evidence>
<dbReference type="CDD" id="cd22573">
    <property type="entry name" value="RMP1_RBD"/>
    <property type="match status" value="1"/>
</dbReference>
<evidence type="ECO:0000313" key="4">
    <source>
        <dbReference type="Proteomes" id="UP001286456"/>
    </source>
</evidence>
<dbReference type="PANTHER" id="PTHR37792">
    <property type="entry name" value="RIBONUCLEASE MRP PROTEIN SUBUNIT RMP1"/>
    <property type="match status" value="1"/>
</dbReference>
<keyword evidence="4" id="KW-1185">Reference proteome</keyword>
<dbReference type="Proteomes" id="UP001286456">
    <property type="component" value="Unassembled WGS sequence"/>
</dbReference>
<dbReference type="GO" id="GO:0000172">
    <property type="term" value="C:ribonuclease MRP complex"/>
    <property type="evidence" value="ECO:0007669"/>
    <property type="project" value="InterPro"/>
</dbReference>
<proteinExistence type="predicted"/>
<dbReference type="AlphaFoldDB" id="A0AAE0IYY2"/>
<comment type="caution">
    <text evidence="3">The sequence shown here is derived from an EMBL/GenBank/DDBJ whole genome shotgun (WGS) entry which is preliminary data.</text>
</comment>
<evidence type="ECO:0000259" key="2">
    <source>
        <dbReference type="Pfam" id="PF20945"/>
    </source>
</evidence>